<dbReference type="GO" id="GO:0022857">
    <property type="term" value="F:transmembrane transporter activity"/>
    <property type="evidence" value="ECO:0007669"/>
    <property type="project" value="InterPro"/>
</dbReference>
<dbReference type="InterPro" id="IPR036259">
    <property type="entry name" value="MFS_trans_sf"/>
</dbReference>
<feature type="transmembrane region" description="Helical" evidence="7">
    <location>
        <begin position="375"/>
        <end position="397"/>
    </location>
</feature>
<dbReference type="InterPro" id="IPR004638">
    <property type="entry name" value="EmrB-like"/>
</dbReference>
<evidence type="ECO:0000256" key="6">
    <source>
        <dbReference type="ARBA" id="ARBA00023136"/>
    </source>
</evidence>
<dbReference type="PANTHER" id="PTHR23501:SF197">
    <property type="entry name" value="COMD"/>
    <property type="match status" value="1"/>
</dbReference>
<proteinExistence type="predicted"/>
<dbReference type="InterPro" id="IPR020846">
    <property type="entry name" value="MFS_dom"/>
</dbReference>
<comment type="subcellular location">
    <subcellularLocation>
        <location evidence="1">Cell membrane</location>
        <topology evidence="1">Multi-pass membrane protein</topology>
    </subcellularLocation>
</comment>
<dbReference type="CDD" id="cd17502">
    <property type="entry name" value="MFS_Azr1_MDR_like"/>
    <property type="match status" value="1"/>
</dbReference>
<feature type="transmembrane region" description="Helical" evidence="7">
    <location>
        <begin position="211"/>
        <end position="230"/>
    </location>
</feature>
<reference evidence="9" key="2">
    <citation type="submission" date="2020-09" db="EMBL/GenBank/DDBJ databases">
        <authorList>
            <person name="Sun Q."/>
            <person name="Ohkuma M."/>
        </authorList>
    </citation>
    <scope>NUCLEOTIDE SEQUENCE</scope>
    <source>
        <strain evidence="9">JCM 31311</strain>
    </source>
</reference>
<keyword evidence="3" id="KW-1003">Cell membrane</keyword>
<feature type="transmembrane region" description="Helical" evidence="7">
    <location>
        <begin position="657"/>
        <end position="678"/>
    </location>
</feature>
<gene>
    <name evidence="9" type="ORF">GCM10008957_09070</name>
</gene>
<feature type="transmembrane region" description="Helical" evidence="7">
    <location>
        <begin position="242"/>
        <end position="261"/>
    </location>
</feature>
<comment type="caution">
    <text evidence="9">The sequence shown here is derived from an EMBL/GenBank/DDBJ whole genome shotgun (WGS) entry which is preliminary data.</text>
</comment>
<keyword evidence="4 7" id="KW-0812">Transmembrane</keyword>
<keyword evidence="5 7" id="KW-1133">Transmembrane helix</keyword>
<dbReference type="GO" id="GO:0005886">
    <property type="term" value="C:plasma membrane"/>
    <property type="evidence" value="ECO:0007669"/>
    <property type="project" value="UniProtKB-SubCell"/>
</dbReference>
<sequence length="699" mass="73078">MTTRSNTSSVPAPPETAAAPSPAFIPSFTQQEKTITLVALMVVFLLSALDQTIVSTAMPRIIAQLHGLNLYSWVTTAYLLASTVMVPIYGKLGDLFGRKPILVVGVSLFLIGSALCGMAGEPFLGNLFGGGMVQLIVFRAFQGLGGAALFTSAFAILADMYPPAERAKFGGLFGAVFGLASVIGPAIGGFLTDHGTATLLGYHIEGWRWVFYVNLPLGILSLFMILVKMPSLTHKATGKIDFLGAALIILTTVPLLLALTWGGTTYAWGSARIVGLLALSAVSLLLFLWAETRTKDPILPLELFRLPVFALSNLAAFVIGMAFLGVVMFLPLFMQLVLGISATNSGFSLLPLMLGLILASVLSGTLVARTGKYKPFMIGGGLILLLGVWLLTGIGVHTTQLDLAWRMFVVGLGLGPSQSLYNLAVQNAVPRHQMGVATSSSQFFRQIGSTIGTAIFGALLISNLSVQLPKYLPATAHVDTSSINMGSLMGGGKQNSNDQVAAAVNAQYAQIEKAFRGDAAATAAILANPQTPAELKTSLQNGGLKAKVHVQLVNQAAALERALAGGEAGRQALLKTNLPAALKTQLQAIPAAALATPQAAQATAKQASAALLAQEPQAVEAATTQALVQVKSALTTQAAKVARQVEDGTKQAFSHSVTAMFGTSIFIILIGFIITLFIPGLPLRQNAPKDGEAAPVAAH</sequence>
<feature type="transmembrane region" description="Helical" evidence="7">
    <location>
        <begin position="273"/>
        <end position="290"/>
    </location>
</feature>
<feature type="transmembrane region" description="Helical" evidence="7">
    <location>
        <begin position="169"/>
        <end position="191"/>
    </location>
</feature>
<dbReference type="AlphaFoldDB" id="A0A918F1J1"/>
<dbReference type="NCBIfam" id="TIGR00711">
    <property type="entry name" value="efflux_EmrB"/>
    <property type="match status" value="1"/>
</dbReference>
<keyword evidence="10" id="KW-1185">Reference proteome</keyword>
<dbReference type="EMBL" id="BMQL01000003">
    <property type="protein sequence ID" value="GGQ98793.1"/>
    <property type="molecule type" value="Genomic_DNA"/>
</dbReference>
<keyword evidence="2" id="KW-0813">Transport</keyword>
<dbReference type="PROSITE" id="PS50850">
    <property type="entry name" value="MFS"/>
    <property type="match status" value="1"/>
</dbReference>
<name>A0A918F1J1_9DEIO</name>
<evidence type="ECO:0000313" key="9">
    <source>
        <dbReference type="EMBL" id="GGQ98793.1"/>
    </source>
</evidence>
<evidence type="ECO:0000259" key="8">
    <source>
        <dbReference type="PROSITE" id="PS50850"/>
    </source>
</evidence>
<dbReference type="Gene3D" id="1.20.1720.10">
    <property type="entry name" value="Multidrug resistance protein D"/>
    <property type="match status" value="1"/>
</dbReference>
<feature type="transmembrane region" description="Helical" evidence="7">
    <location>
        <begin position="311"/>
        <end position="334"/>
    </location>
</feature>
<accession>A0A918F1J1</accession>
<evidence type="ECO:0000256" key="2">
    <source>
        <dbReference type="ARBA" id="ARBA00022448"/>
    </source>
</evidence>
<feature type="transmembrane region" description="Helical" evidence="7">
    <location>
        <begin position="346"/>
        <end position="368"/>
    </location>
</feature>
<evidence type="ECO:0000256" key="1">
    <source>
        <dbReference type="ARBA" id="ARBA00004651"/>
    </source>
</evidence>
<dbReference type="PANTHER" id="PTHR23501">
    <property type="entry name" value="MAJOR FACILITATOR SUPERFAMILY"/>
    <property type="match status" value="1"/>
</dbReference>
<feature type="transmembrane region" description="Helical" evidence="7">
    <location>
        <begin position="70"/>
        <end position="89"/>
    </location>
</feature>
<evidence type="ECO:0000256" key="3">
    <source>
        <dbReference type="ARBA" id="ARBA00022475"/>
    </source>
</evidence>
<dbReference type="SUPFAM" id="SSF103473">
    <property type="entry name" value="MFS general substrate transporter"/>
    <property type="match status" value="1"/>
</dbReference>
<feature type="transmembrane region" description="Helical" evidence="7">
    <location>
        <begin position="35"/>
        <end position="58"/>
    </location>
</feature>
<feature type="transmembrane region" description="Helical" evidence="7">
    <location>
        <begin position="101"/>
        <end position="120"/>
    </location>
</feature>
<evidence type="ECO:0000313" key="10">
    <source>
        <dbReference type="Proteomes" id="UP000603865"/>
    </source>
</evidence>
<evidence type="ECO:0000256" key="4">
    <source>
        <dbReference type="ARBA" id="ARBA00022692"/>
    </source>
</evidence>
<dbReference type="InterPro" id="IPR011701">
    <property type="entry name" value="MFS"/>
</dbReference>
<keyword evidence="6 7" id="KW-0472">Membrane</keyword>
<dbReference type="Gene3D" id="1.20.1250.20">
    <property type="entry name" value="MFS general substrate transporter like domains"/>
    <property type="match status" value="1"/>
</dbReference>
<dbReference type="Pfam" id="PF07690">
    <property type="entry name" value="MFS_1"/>
    <property type="match status" value="1"/>
</dbReference>
<dbReference type="Proteomes" id="UP000603865">
    <property type="component" value="Unassembled WGS sequence"/>
</dbReference>
<feature type="transmembrane region" description="Helical" evidence="7">
    <location>
        <begin position="132"/>
        <end position="157"/>
    </location>
</feature>
<feature type="transmembrane region" description="Helical" evidence="7">
    <location>
        <begin position="403"/>
        <end position="424"/>
    </location>
</feature>
<organism evidence="9 10">
    <name type="scientific">Deinococcus ruber</name>
    <dbReference type="NCBI Taxonomy" id="1848197"/>
    <lineage>
        <taxon>Bacteria</taxon>
        <taxon>Thermotogati</taxon>
        <taxon>Deinococcota</taxon>
        <taxon>Deinococci</taxon>
        <taxon>Deinococcales</taxon>
        <taxon>Deinococcaceae</taxon>
        <taxon>Deinococcus</taxon>
    </lineage>
</organism>
<evidence type="ECO:0000256" key="5">
    <source>
        <dbReference type="ARBA" id="ARBA00022989"/>
    </source>
</evidence>
<protein>
    <submittedName>
        <fullName evidence="9">MFS transporter</fullName>
    </submittedName>
</protein>
<evidence type="ECO:0000256" key="7">
    <source>
        <dbReference type="SAM" id="Phobius"/>
    </source>
</evidence>
<dbReference type="FunFam" id="1.20.1720.10:FF:000004">
    <property type="entry name" value="EmrB/QacA family drug resistance transporter"/>
    <property type="match status" value="1"/>
</dbReference>
<feature type="domain" description="Major facilitator superfamily (MFS) profile" evidence="8">
    <location>
        <begin position="36"/>
        <end position="493"/>
    </location>
</feature>
<dbReference type="RefSeq" id="WP_189088320.1">
    <property type="nucleotide sequence ID" value="NZ_BMQL01000003.1"/>
</dbReference>
<reference evidence="9" key="1">
    <citation type="journal article" date="2014" name="Int. J. Syst. Evol. Microbiol.">
        <title>Complete genome sequence of Corynebacterium casei LMG S-19264T (=DSM 44701T), isolated from a smear-ripened cheese.</title>
        <authorList>
            <consortium name="US DOE Joint Genome Institute (JGI-PGF)"/>
            <person name="Walter F."/>
            <person name="Albersmeier A."/>
            <person name="Kalinowski J."/>
            <person name="Ruckert C."/>
        </authorList>
    </citation>
    <scope>NUCLEOTIDE SEQUENCE</scope>
    <source>
        <strain evidence="9">JCM 31311</strain>
    </source>
</reference>